<evidence type="ECO:0000256" key="2">
    <source>
        <dbReference type="SAM" id="Coils"/>
    </source>
</evidence>
<keyword evidence="2" id="KW-0175">Coiled coil</keyword>
<name>A0ABS7DM79_9FIRM</name>
<dbReference type="InterPro" id="IPR029052">
    <property type="entry name" value="Metallo-depent_PP-like"/>
</dbReference>
<dbReference type="InterPro" id="IPR018711">
    <property type="entry name" value="NAGPA"/>
</dbReference>
<dbReference type="InterPro" id="IPR004843">
    <property type="entry name" value="Calcineurin-like_PHP"/>
</dbReference>
<dbReference type="InterPro" id="IPR008964">
    <property type="entry name" value="Invasin/intimin_cell_adhesion"/>
</dbReference>
<sequence>MRSKFNKFWISFIATFLSVIQVSSLIPAQAFETLDSSSVMRSLIRQSMTTLAPDIQESRLTFINSQGYRTECFGVDVDLSSQKADIIAGTPNDGDSYSMQTVRDQANAAIKNGKKVIAAVNGDYYNMATGEPQGTVIKNGREIHTNKANECFFGIKKDGTPVIGDAATYSSIKGNLKEAIGGPRLLVKNGIAQTYDDIMYPCTAVGIRNDNSVFFLCIDGAQYPYSTGIRLSDLAKLLVEEGATQALMLDGGGSSTYVSRTPGETNLSCKNSPSDGHERKVANSILIVSNSDSDGKFFSASITPQDKTYSPKSAVQMKAVGLDYSGAPASLPTSGLKWSISDSSFGTIDENGLLTSNGKTGSTQVNLSYNNQIVGTTNIEFAIPDDIHFLQSSLSLKLNSEQDLGLISRYQGRDVILHQGDVQWNIDPKLGSVDEHNILTTSDTSFTGTVTASLSGTKLSASIKLIVGQMPVVLYDFENGLDDWAASTAGRGEVSQISLSNDADFVRFGKNSLKIDFDCTKGQPNTTLGVYAGPAASKDISGMPTAIGAWVYATPEAKGYWLRMYLYDSSSGSIQKPINFTDEGVGINWTGWKYVEAPIPSSYVGPFKTYPKQMIRMMSLKSGNPGPMTKGSIYVDNVRAVYGASNDDNTLPIINSVNIDGETYTQSQVDITASVKDDLTDKYATGINWNTSILLVDGKDYSKDKSHFSYSENDGTLSIKGLNWTDGIHKVTVDTHDNFGNEAKKDVYFTVDTDSGSGVELTQSEDQALLGQSYHLSLCTENASTLSGVNARIQLTPGFPVSEVAFEQSVQNGSSYTYDPNTGLLNLNVNTSNVTKDQTSLNLANITINVPKGTLLGSKLTYSMEKSSVIYRTDPGEDFSLTFSSEPQDINVVSSYCIKMLDSIVGKDGKILVTDQAGFAVPDAKVIMTSNNDTSVDLGLTDQNGVLASAKITSSLQKVFLQAEKDGEFSFPFSAQSYNPVKDKIPSNILLGTTEDPTTEKSITWMSNPLESAEVPVIEFAKSSQYKADKEKAFQQITGTSFILNYDSDGSAVRENSVVVTGLDSGTEYTYRVGDGTNWSDVQNFTTDSGTTQLSFNVFGDTQSTDTGGLDDLSNVLSRIENSSKLPSFSIHVGDFVDDEQVFSQIDNTLQMLNSHQVFNSIDTIHVLGNHEYQGDDGTKGSTIYGTPHNGPIVNKNGCYSTNYGNMHISVIGWTDSEATMNQELEWLRDDVRAANKTWNILATHQPTYNKNPADSNSIFNRLLPQVCDQLGIDVVFSGHDHSYGRTYPLIEGEKVTNGTVYISAGHTAEKTYDIAADSNIYEYVQSDKEIRTYITGSVDDKNLTITAYSMDGSVIDTCKLTAKDKIDKTALEDIISDAESLKESDYTLVSWSSFKSALQQAKEIDDNFYVGADDVEKAQNCLENAIQNLQLLATESDKCSLEALIEQTEGLQEDDYTLNSWKKSELKAALDNAKNVYDNPTAADSEVSLALNMLETAISKLVPIAREADRGTLKDVIEQAKSLNENNYTPDSWSALKYAIKIAQDVYENATSSADEVTKAIANLESARSGLEFVKVDKAALQTAIAAAEEAYPLTDSGKYTEGSWGTYEAALEYAVSIQEKTDATFDDITKALADLEAAQSELQLKADKSALQTEIAAAEEAYPVTDSGKYTEASWEAFEVALGYAKSIQEKTNATSDELTKALSDLEAAQSGLQHKADKSALQTEIAAAEKAYPVTDSSKYTEASWEAFEAALGYAKSIQEKTDAPESEVTDALADLEAAQSGLELQSIKNVENMINNLPDSNNTQTLTEEQKNSVKAATEQVTGLTPDEKLALDPVKVEKLEKLLEKTAHLKPVTPVTTGISDGEKVKNPTASNLLLAAGISGSASNKPVVNFGFKQLSQETNSGAAIVLELTLTNDGNAIHDLSFPVTVSFTLPSSFDVANHYMVIHHKHDGTVEELPLTISGTTGSFTTTSFSEFEVLSGVNVSGITLDKTTLALTNRTTTGQLTATVLPANAADKTVVWSSSNASVATVDANGKITAKSNGSAVITAKTQSGSYSATCTVSVTGFRSGSSSNGGGSGSSGSITPTPGMTFISDTNMVFSVNGAYQFKITSTNGSAPAFVVGTPGVFTVTLVKTVGNDYYYKITAIGAVGTKAGIYVNGTKLLVATVGASASTVKSDTTRPFNVKAGASYTFKLTANERPTFVAGTSSAFKVEFVKDVGKDYFFRATAIGKVGTASGFYINSQKQPVAAATIVQL</sequence>
<organism evidence="4 5">
    <name type="scientific">Caproiciproducens faecalis</name>
    <dbReference type="NCBI Taxonomy" id="2820301"/>
    <lineage>
        <taxon>Bacteria</taxon>
        <taxon>Bacillati</taxon>
        <taxon>Bacillota</taxon>
        <taxon>Clostridia</taxon>
        <taxon>Eubacteriales</taxon>
        <taxon>Acutalibacteraceae</taxon>
        <taxon>Caproiciproducens</taxon>
    </lineage>
</organism>
<dbReference type="Pfam" id="PF09992">
    <property type="entry name" value="NAGPA"/>
    <property type="match status" value="1"/>
</dbReference>
<dbReference type="Gene3D" id="1.20.1270.90">
    <property type="entry name" value="AF1782-like"/>
    <property type="match status" value="6"/>
</dbReference>
<dbReference type="Proteomes" id="UP000719942">
    <property type="component" value="Unassembled WGS sequence"/>
</dbReference>
<keyword evidence="1" id="KW-0732">Signal</keyword>
<protein>
    <submittedName>
        <fullName evidence="4">Phosphodiester glycosidase family protein</fullName>
    </submittedName>
</protein>
<dbReference type="Pfam" id="PF02368">
    <property type="entry name" value="Big_2"/>
    <property type="match status" value="1"/>
</dbReference>
<evidence type="ECO:0000256" key="1">
    <source>
        <dbReference type="ARBA" id="ARBA00022729"/>
    </source>
</evidence>
<feature type="domain" description="BIG2" evidence="3">
    <location>
        <begin position="303"/>
        <end position="377"/>
    </location>
</feature>
<dbReference type="Gene3D" id="3.60.21.10">
    <property type="match status" value="1"/>
</dbReference>
<evidence type="ECO:0000313" key="5">
    <source>
        <dbReference type="Proteomes" id="UP000719942"/>
    </source>
</evidence>
<gene>
    <name evidence="4" type="ORF">J5W02_06250</name>
</gene>
<keyword evidence="4" id="KW-0326">Glycosidase</keyword>
<dbReference type="PANTHER" id="PTHR22953:SF153">
    <property type="entry name" value="PURPLE ACID PHOSPHATASE"/>
    <property type="match status" value="1"/>
</dbReference>
<feature type="coiled-coil region" evidence="2">
    <location>
        <begin position="1548"/>
        <end position="1592"/>
    </location>
</feature>
<dbReference type="SUPFAM" id="SSF56300">
    <property type="entry name" value="Metallo-dependent phosphatases"/>
    <property type="match status" value="1"/>
</dbReference>
<evidence type="ECO:0000313" key="4">
    <source>
        <dbReference type="EMBL" id="MBW7572411.1"/>
    </source>
</evidence>
<proteinExistence type="predicted"/>
<feature type="domain" description="BIG2" evidence="3">
    <location>
        <begin position="1987"/>
        <end position="2065"/>
    </location>
</feature>
<comment type="caution">
    <text evidence="4">The sequence shown here is derived from an EMBL/GenBank/DDBJ whole genome shotgun (WGS) entry which is preliminary data.</text>
</comment>
<dbReference type="EMBL" id="JAGFNZ010000002">
    <property type="protein sequence ID" value="MBW7572411.1"/>
    <property type="molecule type" value="Genomic_DNA"/>
</dbReference>
<keyword evidence="4" id="KW-0378">Hydrolase</keyword>
<evidence type="ECO:0000259" key="3">
    <source>
        <dbReference type="SMART" id="SM00635"/>
    </source>
</evidence>
<dbReference type="RefSeq" id="WP_219964817.1">
    <property type="nucleotide sequence ID" value="NZ_JAGFNZ010000002.1"/>
</dbReference>
<dbReference type="Pfam" id="PF07554">
    <property type="entry name" value="FIVAR"/>
    <property type="match status" value="6"/>
</dbReference>
<dbReference type="Pfam" id="PF00149">
    <property type="entry name" value="Metallophos"/>
    <property type="match status" value="1"/>
</dbReference>
<dbReference type="InterPro" id="IPR003343">
    <property type="entry name" value="Big_2"/>
</dbReference>
<dbReference type="PANTHER" id="PTHR22953">
    <property type="entry name" value="ACID PHOSPHATASE RELATED"/>
    <property type="match status" value="1"/>
</dbReference>
<dbReference type="InterPro" id="IPR008963">
    <property type="entry name" value="Purple_acid_Pase-like_N"/>
</dbReference>
<keyword evidence="5" id="KW-1185">Reference proteome</keyword>
<reference evidence="4 5" key="1">
    <citation type="submission" date="2021-03" db="EMBL/GenBank/DDBJ databases">
        <title>Caproiciproducens sp. nov. isolated from feces of cow.</title>
        <authorList>
            <person name="Choi J.-Y."/>
        </authorList>
    </citation>
    <scope>NUCLEOTIDE SEQUENCE [LARGE SCALE GENOMIC DNA]</scope>
    <source>
        <strain evidence="4 5">AGMB10547</strain>
    </source>
</reference>
<dbReference type="Gene3D" id="2.60.120.430">
    <property type="entry name" value="Galactose-binding lectin"/>
    <property type="match status" value="1"/>
</dbReference>
<dbReference type="SMART" id="SM00635">
    <property type="entry name" value="BID_2"/>
    <property type="match status" value="2"/>
</dbReference>
<dbReference type="Gene3D" id="2.60.40.1080">
    <property type="match status" value="2"/>
</dbReference>
<dbReference type="Pfam" id="PF16656">
    <property type="entry name" value="Pur_ac_phosph_N"/>
    <property type="match status" value="1"/>
</dbReference>
<dbReference type="SUPFAM" id="SSF49373">
    <property type="entry name" value="Invasin/intimin cell-adhesion fragments"/>
    <property type="match status" value="1"/>
</dbReference>
<dbReference type="Gene3D" id="2.60.40.380">
    <property type="entry name" value="Purple acid phosphatase-like, N-terminal"/>
    <property type="match status" value="1"/>
</dbReference>
<dbReference type="InterPro" id="IPR039331">
    <property type="entry name" value="PAPs-like"/>
</dbReference>
<dbReference type="GO" id="GO:0016798">
    <property type="term" value="F:hydrolase activity, acting on glycosyl bonds"/>
    <property type="evidence" value="ECO:0007669"/>
    <property type="project" value="UniProtKB-KW"/>
</dbReference>
<accession>A0ABS7DM79</accession>
<dbReference type="InterPro" id="IPR015914">
    <property type="entry name" value="PAPs_N"/>
</dbReference>
<dbReference type="SUPFAM" id="SSF49363">
    <property type="entry name" value="Purple acid phosphatase, N-terminal domain"/>
    <property type="match status" value="1"/>
</dbReference>